<keyword evidence="2" id="KW-0472">Membrane</keyword>
<dbReference type="STRING" id="1227492.C482_17648"/>
<dbReference type="Pfam" id="PF24008">
    <property type="entry name" value="DUF7322"/>
    <property type="match status" value="1"/>
</dbReference>
<gene>
    <name evidence="4" type="ORF">C482_17648</name>
</gene>
<organism evidence="4 5">
    <name type="scientific">Natrialba chahannaoensis JCM 10990</name>
    <dbReference type="NCBI Taxonomy" id="1227492"/>
    <lineage>
        <taxon>Archaea</taxon>
        <taxon>Methanobacteriati</taxon>
        <taxon>Methanobacteriota</taxon>
        <taxon>Stenosarchaea group</taxon>
        <taxon>Halobacteria</taxon>
        <taxon>Halobacteriales</taxon>
        <taxon>Natrialbaceae</taxon>
        <taxon>Natrialba</taxon>
    </lineage>
</organism>
<accession>M0A973</accession>
<feature type="compositionally biased region" description="Basic and acidic residues" evidence="1">
    <location>
        <begin position="14"/>
        <end position="30"/>
    </location>
</feature>
<feature type="compositionally biased region" description="Basic and acidic residues" evidence="1">
    <location>
        <begin position="220"/>
        <end position="246"/>
    </location>
</feature>
<dbReference type="InterPro" id="IPR055746">
    <property type="entry name" value="DUF7322"/>
</dbReference>
<dbReference type="Proteomes" id="UP000011693">
    <property type="component" value="Unassembled WGS sequence"/>
</dbReference>
<evidence type="ECO:0000256" key="2">
    <source>
        <dbReference type="SAM" id="Phobius"/>
    </source>
</evidence>
<feature type="compositionally biased region" description="Polar residues" evidence="1">
    <location>
        <begin position="38"/>
        <end position="53"/>
    </location>
</feature>
<dbReference type="RefSeq" id="WP_006169046.1">
    <property type="nucleotide sequence ID" value="NZ_AOIN01000092.1"/>
</dbReference>
<dbReference type="OrthoDB" id="330633at2157"/>
<feature type="compositionally biased region" description="Basic and acidic residues" evidence="1">
    <location>
        <begin position="196"/>
        <end position="210"/>
    </location>
</feature>
<dbReference type="PATRIC" id="fig|1227492.4.peg.3517"/>
<evidence type="ECO:0000256" key="1">
    <source>
        <dbReference type="SAM" id="MobiDB-lite"/>
    </source>
</evidence>
<evidence type="ECO:0000313" key="4">
    <source>
        <dbReference type="EMBL" id="ELY94921.1"/>
    </source>
</evidence>
<reference evidence="4 5" key="1">
    <citation type="journal article" date="2014" name="PLoS Genet.">
        <title>Phylogenetically driven sequencing of extremely halophilic archaea reveals strategies for static and dynamic osmo-response.</title>
        <authorList>
            <person name="Becker E.A."/>
            <person name="Seitzer P.M."/>
            <person name="Tritt A."/>
            <person name="Larsen D."/>
            <person name="Krusor M."/>
            <person name="Yao A.I."/>
            <person name="Wu D."/>
            <person name="Madern D."/>
            <person name="Eisen J.A."/>
            <person name="Darling A.E."/>
            <person name="Facciotti M.T."/>
        </authorList>
    </citation>
    <scope>NUCLEOTIDE SEQUENCE [LARGE SCALE GENOMIC DNA]</scope>
    <source>
        <strain evidence="4 5">JCM 10990</strain>
    </source>
</reference>
<feature type="transmembrane region" description="Helical" evidence="2">
    <location>
        <begin position="156"/>
        <end position="173"/>
    </location>
</feature>
<dbReference type="AlphaFoldDB" id="M0A973"/>
<keyword evidence="2" id="KW-0812">Transmembrane</keyword>
<evidence type="ECO:0000313" key="5">
    <source>
        <dbReference type="Proteomes" id="UP000011693"/>
    </source>
</evidence>
<feature type="domain" description="DUF7322" evidence="3">
    <location>
        <begin position="117"/>
        <end position="176"/>
    </location>
</feature>
<feature type="region of interest" description="Disordered" evidence="1">
    <location>
        <begin position="186"/>
        <end position="246"/>
    </location>
</feature>
<evidence type="ECO:0000259" key="3">
    <source>
        <dbReference type="Pfam" id="PF24008"/>
    </source>
</evidence>
<dbReference type="EMBL" id="AOIN01000092">
    <property type="protein sequence ID" value="ELY94921.1"/>
    <property type="molecule type" value="Genomic_DNA"/>
</dbReference>
<keyword evidence="2" id="KW-1133">Transmembrane helix</keyword>
<protein>
    <recommendedName>
        <fullName evidence="3">DUF7322 domain-containing protein</fullName>
    </recommendedName>
</protein>
<comment type="caution">
    <text evidence="4">The sequence shown here is derived from an EMBL/GenBank/DDBJ whole genome shotgun (WGS) entry which is preliminary data.</text>
</comment>
<sequence length="246" mass="26266">MTTDRTGTDDADGDRESADTSATDTDHDSGSEPGAVSPSDSDTKAQPESTASDETPPGEWDPEASYRDSSTDSLTIPQVETEDAGSTFMDDLKSEHEHEFEIDSGPVSVPEVSTAESDVPTELLKVFWGIVLVLNAAILAVALGLMFMLFEGVSQMAVALVVGGAVLFGFAYYRYQSYQNRTDEFSVADSDELDDESVKAGVDGDERTDTGDTPENGDDLAGRTDSEATEAEHSGSNDDADTDRQY</sequence>
<feature type="region of interest" description="Disordered" evidence="1">
    <location>
        <begin position="1"/>
        <end position="81"/>
    </location>
</feature>
<keyword evidence="5" id="KW-1185">Reference proteome</keyword>
<proteinExistence type="predicted"/>
<feature type="transmembrane region" description="Helical" evidence="2">
    <location>
        <begin position="126"/>
        <end position="150"/>
    </location>
</feature>
<name>M0A973_9EURY</name>